<keyword evidence="6" id="KW-1185">Reference proteome</keyword>
<dbReference type="AlphaFoldDB" id="A0A848J0I6"/>
<name>A0A848J0I6_9BACT</name>
<feature type="domain" description="Carbohydrate kinase PfkB" evidence="4">
    <location>
        <begin position="1"/>
        <end position="313"/>
    </location>
</feature>
<comment type="similarity">
    <text evidence="1">Belongs to the carbohydrate kinase PfkB family.</text>
</comment>
<evidence type="ECO:0000313" key="5">
    <source>
        <dbReference type="EMBL" id="NMM48878.1"/>
    </source>
</evidence>
<dbReference type="PANTHER" id="PTHR43320:SF2">
    <property type="entry name" value="2-DEHYDRO-3-DEOXYGLUCONOKINASE_2-DEHYDRO-3-DEOXYGALACTONOKINASE"/>
    <property type="match status" value="1"/>
</dbReference>
<keyword evidence="2" id="KW-0808">Transferase</keyword>
<evidence type="ECO:0000313" key="6">
    <source>
        <dbReference type="Proteomes" id="UP000559010"/>
    </source>
</evidence>
<dbReference type="RefSeq" id="WP_169681269.1">
    <property type="nucleotide sequence ID" value="NZ_JABBNU010000006.1"/>
</dbReference>
<protein>
    <submittedName>
        <fullName evidence="5">Sugar kinase</fullName>
    </submittedName>
</protein>
<evidence type="ECO:0000256" key="3">
    <source>
        <dbReference type="ARBA" id="ARBA00022777"/>
    </source>
</evidence>
<gene>
    <name evidence="5" type="ORF">HH304_10745</name>
</gene>
<dbReference type="Pfam" id="PF00294">
    <property type="entry name" value="PfkB"/>
    <property type="match status" value="1"/>
</dbReference>
<reference evidence="5 6" key="1">
    <citation type="submission" date="2020-04" db="EMBL/GenBank/DDBJ databases">
        <title>Flammeovirgaceae bacterium KN852 isolated from deep sea.</title>
        <authorList>
            <person name="Zhang D.-C."/>
        </authorList>
    </citation>
    <scope>NUCLEOTIDE SEQUENCE [LARGE SCALE GENOMIC DNA]</scope>
    <source>
        <strain evidence="5 6">KN852</strain>
    </source>
</reference>
<proteinExistence type="inferred from homology"/>
<dbReference type="InterPro" id="IPR029056">
    <property type="entry name" value="Ribokinase-like"/>
</dbReference>
<dbReference type="InterPro" id="IPR011611">
    <property type="entry name" value="PfkB_dom"/>
</dbReference>
<dbReference type="EMBL" id="JABBNU010000006">
    <property type="protein sequence ID" value="NMM48878.1"/>
    <property type="molecule type" value="Genomic_DNA"/>
</dbReference>
<dbReference type="CDD" id="cd01166">
    <property type="entry name" value="KdgK"/>
    <property type="match status" value="1"/>
</dbReference>
<dbReference type="Gene3D" id="3.40.1190.20">
    <property type="match status" value="1"/>
</dbReference>
<sequence>MKKIITFGEVMMRLSTPNHARFEQSGNFNATFGGGEANVSISLSHFGLRTLHVTRFPDNPIGYAATDFLRSNKVDVGSIQYGGDRMGLYFLETGSSVRPSKIIYDRKNSSFDHIQPGTIDWETILEDASWFHWTGITPAISKGAADCCKEAIDIAHKKGITVSGDLNYRKNLWQYGKTPKEVMPELISKCDVLVASPWDAETIMGIKSNYPELEENEVKIYQEIIKQFPQVKKIISTHRITVSSNHNLLSGQLFNGNSIIKSKQYEINPIVDRIGGGDAFVAGYIYGDLILKNDQNAIEFAVASSVLKHTIEGDANISKVDEVESLINGNNGKLKR</sequence>
<dbReference type="PANTHER" id="PTHR43320">
    <property type="entry name" value="SUGAR KINASE"/>
    <property type="match status" value="1"/>
</dbReference>
<comment type="caution">
    <text evidence="5">The sequence shown here is derived from an EMBL/GenBank/DDBJ whole genome shotgun (WGS) entry which is preliminary data.</text>
</comment>
<evidence type="ECO:0000256" key="2">
    <source>
        <dbReference type="ARBA" id="ARBA00022679"/>
    </source>
</evidence>
<dbReference type="GO" id="GO:0016301">
    <property type="term" value="F:kinase activity"/>
    <property type="evidence" value="ECO:0007669"/>
    <property type="project" value="UniProtKB-KW"/>
</dbReference>
<keyword evidence="3 5" id="KW-0418">Kinase</keyword>
<accession>A0A848J0I6</accession>
<evidence type="ECO:0000256" key="1">
    <source>
        <dbReference type="ARBA" id="ARBA00010688"/>
    </source>
</evidence>
<evidence type="ECO:0000259" key="4">
    <source>
        <dbReference type="Pfam" id="PF00294"/>
    </source>
</evidence>
<dbReference type="InterPro" id="IPR052700">
    <property type="entry name" value="Carb_kinase_PfkB-like"/>
</dbReference>
<organism evidence="5 6">
    <name type="scientific">Marinigracilibium pacificum</name>
    <dbReference type="NCBI Taxonomy" id="2729599"/>
    <lineage>
        <taxon>Bacteria</taxon>
        <taxon>Pseudomonadati</taxon>
        <taxon>Bacteroidota</taxon>
        <taxon>Cytophagia</taxon>
        <taxon>Cytophagales</taxon>
        <taxon>Flammeovirgaceae</taxon>
        <taxon>Marinigracilibium</taxon>
    </lineage>
</organism>
<dbReference type="Proteomes" id="UP000559010">
    <property type="component" value="Unassembled WGS sequence"/>
</dbReference>
<dbReference type="SUPFAM" id="SSF53613">
    <property type="entry name" value="Ribokinase-like"/>
    <property type="match status" value="1"/>
</dbReference>